<dbReference type="AlphaFoldDB" id="A0A424W9T7"/>
<comment type="caution">
    <text evidence="1">The sequence shown here is derived from an EMBL/GenBank/DDBJ whole genome shotgun (WGS) entry which is preliminary data.</text>
</comment>
<gene>
    <name evidence="1" type="ORF">DY367_19425</name>
</gene>
<dbReference type="OrthoDB" id="8665777at2"/>
<evidence type="ECO:0000313" key="2">
    <source>
        <dbReference type="Proteomes" id="UP000285324"/>
    </source>
</evidence>
<proteinExistence type="predicted"/>
<protein>
    <submittedName>
        <fullName evidence="1">Uncharacterized protein</fullName>
    </submittedName>
</protein>
<sequence>MKNTDNVVEFLRLLSLDVSLGAAAQHAASQADAPLALARLATAHGLPCNASDWSAFARSCLDSSDLTEQNAIPEEATIWQLVQDPAHGTDIPASAITRVIGIVTQPEGGEPVVGHVVGDLAPRAPLGLAPYSSGS</sequence>
<evidence type="ECO:0000313" key="1">
    <source>
        <dbReference type="EMBL" id="RPJ90066.1"/>
    </source>
</evidence>
<dbReference type="EMBL" id="QVXO01000031">
    <property type="protein sequence ID" value="RPJ90066.1"/>
    <property type="molecule type" value="Genomic_DNA"/>
</dbReference>
<reference evidence="1 2" key="1">
    <citation type="submission" date="2018-08" db="EMBL/GenBank/DDBJ databases">
        <title>Achromobacter xylosoxidans Genome sequencing and assembly.</title>
        <authorList>
            <person name="Wang R."/>
            <person name="Rensing C."/>
            <person name="Li Y."/>
        </authorList>
    </citation>
    <scope>NUCLEOTIDE SEQUENCE [LARGE SCALE GENOMIC DNA]</scope>
    <source>
        <strain evidence="1 2">GD003A</strain>
    </source>
</reference>
<dbReference type="Proteomes" id="UP000285324">
    <property type="component" value="Unassembled WGS sequence"/>
</dbReference>
<organism evidence="1 2">
    <name type="scientific">Alcaligenes xylosoxydans xylosoxydans</name>
    <name type="common">Achromobacter xylosoxidans</name>
    <dbReference type="NCBI Taxonomy" id="85698"/>
    <lineage>
        <taxon>Bacteria</taxon>
        <taxon>Pseudomonadati</taxon>
        <taxon>Pseudomonadota</taxon>
        <taxon>Betaproteobacteria</taxon>
        <taxon>Burkholderiales</taxon>
        <taxon>Alcaligenaceae</taxon>
        <taxon>Achromobacter</taxon>
    </lineage>
</organism>
<name>A0A424W9T7_ALCXX</name>
<dbReference type="RefSeq" id="WP_118933345.1">
    <property type="nucleotide sequence ID" value="NZ_CP061008.1"/>
</dbReference>
<accession>A0A424W9T7</accession>